<dbReference type="HOGENOM" id="CLU_1219597_0_0_1"/>
<dbReference type="EMBL" id="KN847485">
    <property type="protein sequence ID" value="KIW99657.1"/>
    <property type="molecule type" value="Genomic_DNA"/>
</dbReference>
<accession>A0A0D2GMS0</accession>
<reference evidence="1 2" key="1">
    <citation type="submission" date="2015-01" db="EMBL/GenBank/DDBJ databases">
        <title>The Genome Sequence of Rhinocladiella mackenzie CBS 650.93.</title>
        <authorList>
            <consortium name="The Broad Institute Genomics Platform"/>
            <person name="Cuomo C."/>
            <person name="de Hoog S."/>
            <person name="Gorbushina A."/>
            <person name="Stielow B."/>
            <person name="Teixiera M."/>
            <person name="Abouelleil A."/>
            <person name="Chapman S.B."/>
            <person name="Priest M."/>
            <person name="Young S.K."/>
            <person name="Wortman J."/>
            <person name="Nusbaum C."/>
            <person name="Birren B."/>
        </authorList>
    </citation>
    <scope>NUCLEOTIDE SEQUENCE [LARGE SCALE GENOMIC DNA]</scope>
    <source>
        <strain evidence="1 2">CBS 650.93</strain>
    </source>
</reference>
<name>A0A0D2GMS0_9EURO</name>
<dbReference type="AlphaFoldDB" id="A0A0D2GMS0"/>
<sequence>MSPYIKQWIHEAFVLRVVLDETVARIIERFPQLVRREYDDRVMESGFKGYAWSALRILRAIQMESDDDDEIQTAGETSTEIVRLISRSLNAAGTPVDAVHNSPCHRLCTCRRHDALGWLALRLGEKFRVPLIDGQYSGVGQSEPCFLQTFHLSRGREYVVILEFESVFRRAENGGYMSSGPKIVVELDEPQMSLKTDIESKGILMSEDE</sequence>
<dbReference type="RefSeq" id="XP_013266794.1">
    <property type="nucleotide sequence ID" value="XM_013411340.1"/>
</dbReference>
<dbReference type="VEuPathDB" id="FungiDB:Z518_11070"/>
<proteinExistence type="predicted"/>
<gene>
    <name evidence="1" type="ORF">Z518_11070</name>
</gene>
<evidence type="ECO:0000313" key="1">
    <source>
        <dbReference type="EMBL" id="KIW99657.1"/>
    </source>
</evidence>
<protein>
    <submittedName>
        <fullName evidence="1">Uncharacterized protein</fullName>
    </submittedName>
</protein>
<evidence type="ECO:0000313" key="2">
    <source>
        <dbReference type="Proteomes" id="UP000053617"/>
    </source>
</evidence>
<organism evidence="1 2">
    <name type="scientific">Rhinocladiella mackenziei CBS 650.93</name>
    <dbReference type="NCBI Taxonomy" id="1442369"/>
    <lineage>
        <taxon>Eukaryota</taxon>
        <taxon>Fungi</taxon>
        <taxon>Dikarya</taxon>
        <taxon>Ascomycota</taxon>
        <taxon>Pezizomycotina</taxon>
        <taxon>Eurotiomycetes</taxon>
        <taxon>Chaetothyriomycetidae</taxon>
        <taxon>Chaetothyriales</taxon>
        <taxon>Herpotrichiellaceae</taxon>
        <taxon>Rhinocladiella</taxon>
    </lineage>
</organism>
<dbReference type="OrthoDB" id="4152896at2759"/>
<dbReference type="Proteomes" id="UP000053617">
    <property type="component" value="Unassembled WGS sequence"/>
</dbReference>
<keyword evidence="2" id="KW-1185">Reference proteome</keyword>
<dbReference type="GeneID" id="25299141"/>